<protein>
    <recommendedName>
        <fullName evidence="5">Alpha/beta hydrolase family protein</fullName>
    </recommendedName>
</protein>
<feature type="signal peptide" evidence="2">
    <location>
        <begin position="1"/>
        <end position="19"/>
    </location>
</feature>
<dbReference type="NCBIfam" id="NF047580">
    <property type="entry name" value="BPSS1187_fam"/>
    <property type="match status" value="1"/>
</dbReference>
<accession>A0A1I3QU99</accession>
<evidence type="ECO:0008006" key="5">
    <source>
        <dbReference type="Google" id="ProtNLM"/>
    </source>
</evidence>
<evidence type="ECO:0000313" key="4">
    <source>
        <dbReference type="Proteomes" id="UP000199518"/>
    </source>
</evidence>
<dbReference type="RefSeq" id="WP_092055149.1">
    <property type="nucleotide sequence ID" value="NZ_FOQD01000019.1"/>
</dbReference>
<dbReference type="EMBL" id="FOQD01000019">
    <property type="protein sequence ID" value="SFJ36821.1"/>
    <property type="molecule type" value="Genomic_DNA"/>
</dbReference>
<dbReference type="AlphaFoldDB" id="A0A1I3QU99"/>
<gene>
    <name evidence="3" type="ORF">SAMN05421753_11926</name>
</gene>
<dbReference type="InterPro" id="IPR029058">
    <property type="entry name" value="AB_hydrolase_fold"/>
</dbReference>
<dbReference type="OrthoDB" id="244094at2"/>
<feature type="chain" id="PRO_5011601088" description="Alpha/beta hydrolase family protein" evidence="2">
    <location>
        <begin position="20"/>
        <end position="354"/>
    </location>
</feature>
<name>A0A1I3QU99_9PLAN</name>
<keyword evidence="4" id="KW-1185">Reference proteome</keyword>
<evidence type="ECO:0000256" key="1">
    <source>
        <dbReference type="SAM" id="MobiDB-lite"/>
    </source>
</evidence>
<evidence type="ECO:0000313" key="3">
    <source>
        <dbReference type="EMBL" id="SFJ36821.1"/>
    </source>
</evidence>
<dbReference type="SUPFAM" id="SSF53474">
    <property type="entry name" value="alpha/beta-Hydrolases"/>
    <property type="match status" value="1"/>
</dbReference>
<keyword evidence="2" id="KW-0732">Signal</keyword>
<dbReference type="Proteomes" id="UP000199518">
    <property type="component" value="Unassembled WGS sequence"/>
</dbReference>
<sequence>MRVQWLAVLLLVPAVSLKAEDPIAYRDPNPQEYHITARASEIDRRAKPHPEINFVFEKDGKPQDVEHAMVDTRVAPQGKLVIWLMGYNDPLFKQTSSYGLHAIQVHYANGWFSIFGKEPPPPDEKFLGKIRLEAATGQDFSDVVKIPKADGIAERAFQFVKFLAKQNPQAKWDFFLTEDGKGLKWNHVILAGASHGSTTAARFAKHQKVDRVVMFCGPRDQYDNWQALPSATPANRYFGFSHILDGGWSGDHYCRSWELLGLNEFGPTVDIDTAPPPYGNTRRLITAVDVGNNADKAHNCVQPGGNSPKDAEGKFVFEPVWRYMFTHPVDEVGQPTPGDPDCNKDLRPATDKKK</sequence>
<proteinExistence type="predicted"/>
<evidence type="ECO:0000256" key="2">
    <source>
        <dbReference type="SAM" id="SignalP"/>
    </source>
</evidence>
<dbReference type="InterPro" id="IPR058180">
    <property type="entry name" value="BPSS1187-like"/>
</dbReference>
<reference evidence="4" key="1">
    <citation type="submission" date="2016-10" db="EMBL/GenBank/DDBJ databases">
        <authorList>
            <person name="Varghese N."/>
            <person name="Submissions S."/>
        </authorList>
    </citation>
    <scope>NUCLEOTIDE SEQUENCE [LARGE SCALE GENOMIC DNA]</scope>
    <source>
        <strain evidence="4">DSM 26348</strain>
    </source>
</reference>
<organism evidence="3 4">
    <name type="scientific">Planctomicrobium piriforme</name>
    <dbReference type="NCBI Taxonomy" id="1576369"/>
    <lineage>
        <taxon>Bacteria</taxon>
        <taxon>Pseudomonadati</taxon>
        <taxon>Planctomycetota</taxon>
        <taxon>Planctomycetia</taxon>
        <taxon>Planctomycetales</taxon>
        <taxon>Planctomycetaceae</taxon>
        <taxon>Planctomicrobium</taxon>
    </lineage>
</organism>
<feature type="compositionally biased region" description="Basic and acidic residues" evidence="1">
    <location>
        <begin position="341"/>
        <end position="354"/>
    </location>
</feature>
<feature type="region of interest" description="Disordered" evidence="1">
    <location>
        <begin position="331"/>
        <end position="354"/>
    </location>
</feature>